<evidence type="ECO:0000313" key="2">
    <source>
        <dbReference type="Proteomes" id="UP000593594"/>
    </source>
</evidence>
<dbReference type="RefSeq" id="WP_213161869.1">
    <property type="nucleotide sequence ID" value="NZ_CP058214.1"/>
</dbReference>
<protein>
    <submittedName>
        <fullName evidence="1">Helix-turn-helix domain-containing protein</fullName>
    </submittedName>
</protein>
<accession>A0A7S8C6Y1</accession>
<proteinExistence type="predicted"/>
<evidence type="ECO:0000313" key="1">
    <source>
        <dbReference type="EMBL" id="QPC44499.1"/>
    </source>
</evidence>
<gene>
    <name evidence="1" type="ORF">HW532_18435</name>
</gene>
<sequence length="132" mass="14331">MTSYGWLPSILAEIAETAGLEAALKLAAERGGTEVYIPAACSDDHWLAACVGREAADRICRHFASGHGGISLRLPLGPQGSIAEMRRIADRMIAEGRPTSEIARAVGYTSRTVERRRARMRSAHDPRQGNLF</sequence>
<keyword evidence="2" id="KW-1185">Reference proteome</keyword>
<dbReference type="AlphaFoldDB" id="A0A7S8C6Y1"/>
<reference evidence="1 2" key="1">
    <citation type="submission" date="2020-06" db="EMBL/GenBank/DDBJ databases">
        <title>Genome sequence of 2 isolates from Red Sea Mangroves.</title>
        <authorList>
            <person name="Sefrji F."/>
            <person name="Michoud G."/>
            <person name="Merlino G."/>
            <person name="Daffonchio D."/>
        </authorList>
    </citation>
    <scope>NUCLEOTIDE SEQUENCE [LARGE SCALE GENOMIC DNA]</scope>
    <source>
        <strain evidence="1 2">R1DC25</strain>
    </source>
</reference>
<dbReference type="Proteomes" id="UP000593594">
    <property type="component" value="Chromosome"/>
</dbReference>
<name>A0A7S8C6Y1_9HYPH</name>
<organism evidence="1 2">
    <name type="scientific">Kaustia mangrovi</name>
    <dbReference type="NCBI Taxonomy" id="2593653"/>
    <lineage>
        <taxon>Bacteria</taxon>
        <taxon>Pseudomonadati</taxon>
        <taxon>Pseudomonadota</taxon>
        <taxon>Alphaproteobacteria</taxon>
        <taxon>Hyphomicrobiales</taxon>
        <taxon>Parvibaculaceae</taxon>
        <taxon>Kaustia</taxon>
    </lineage>
</organism>
<dbReference type="KEGG" id="kmn:HW532_18435"/>
<dbReference type="EMBL" id="CP058214">
    <property type="protein sequence ID" value="QPC44499.1"/>
    <property type="molecule type" value="Genomic_DNA"/>
</dbReference>